<evidence type="ECO:0000313" key="1">
    <source>
        <dbReference type="EMBL" id="KAF2708205.1"/>
    </source>
</evidence>
<dbReference type="EMBL" id="MU005772">
    <property type="protein sequence ID" value="KAF2708205.1"/>
    <property type="molecule type" value="Genomic_DNA"/>
</dbReference>
<name>A0A6G1K6P9_9PLEO</name>
<sequence>MRAWSEEQDTAIQLSLRRHTTLTFIADYDKNTYAIRTKPARKSLSKWISYSTLQRSFMTLSYNPNKVPLQSRIMAAPVPPSTPQISFNHLGSTYSHLERVGNLILRQLHKRMQSRNLFGKQAEEHRIISVILLHSRAKGSNSSLRSVQSPSTEDRKSR</sequence>
<accession>A0A6G1K6P9</accession>
<gene>
    <name evidence="1" type="ORF">K504DRAFT_503390</name>
</gene>
<proteinExistence type="predicted"/>
<evidence type="ECO:0000313" key="2">
    <source>
        <dbReference type="Proteomes" id="UP000799428"/>
    </source>
</evidence>
<dbReference type="AlphaFoldDB" id="A0A6G1K6P9"/>
<dbReference type="Proteomes" id="UP000799428">
    <property type="component" value="Unassembled WGS sequence"/>
</dbReference>
<protein>
    <submittedName>
        <fullName evidence="1">Uncharacterized protein</fullName>
    </submittedName>
</protein>
<organism evidence="1 2">
    <name type="scientific">Pleomassaria siparia CBS 279.74</name>
    <dbReference type="NCBI Taxonomy" id="1314801"/>
    <lineage>
        <taxon>Eukaryota</taxon>
        <taxon>Fungi</taxon>
        <taxon>Dikarya</taxon>
        <taxon>Ascomycota</taxon>
        <taxon>Pezizomycotina</taxon>
        <taxon>Dothideomycetes</taxon>
        <taxon>Pleosporomycetidae</taxon>
        <taxon>Pleosporales</taxon>
        <taxon>Pleomassariaceae</taxon>
        <taxon>Pleomassaria</taxon>
    </lineage>
</organism>
<reference evidence="1" key="1">
    <citation type="journal article" date="2020" name="Stud. Mycol.">
        <title>101 Dothideomycetes genomes: a test case for predicting lifestyles and emergence of pathogens.</title>
        <authorList>
            <person name="Haridas S."/>
            <person name="Albert R."/>
            <person name="Binder M."/>
            <person name="Bloem J."/>
            <person name="Labutti K."/>
            <person name="Salamov A."/>
            <person name="Andreopoulos B."/>
            <person name="Baker S."/>
            <person name="Barry K."/>
            <person name="Bills G."/>
            <person name="Bluhm B."/>
            <person name="Cannon C."/>
            <person name="Castanera R."/>
            <person name="Culley D."/>
            <person name="Daum C."/>
            <person name="Ezra D."/>
            <person name="Gonzalez J."/>
            <person name="Henrissat B."/>
            <person name="Kuo A."/>
            <person name="Liang C."/>
            <person name="Lipzen A."/>
            <person name="Lutzoni F."/>
            <person name="Magnuson J."/>
            <person name="Mondo S."/>
            <person name="Nolan M."/>
            <person name="Ohm R."/>
            <person name="Pangilinan J."/>
            <person name="Park H.-J."/>
            <person name="Ramirez L."/>
            <person name="Alfaro M."/>
            <person name="Sun H."/>
            <person name="Tritt A."/>
            <person name="Yoshinaga Y."/>
            <person name="Zwiers L.-H."/>
            <person name="Turgeon B."/>
            <person name="Goodwin S."/>
            <person name="Spatafora J."/>
            <person name="Crous P."/>
            <person name="Grigoriev I."/>
        </authorList>
    </citation>
    <scope>NUCLEOTIDE SEQUENCE</scope>
    <source>
        <strain evidence="1">CBS 279.74</strain>
    </source>
</reference>
<keyword evidence="2" id="KW-1185">Reference proteome</keyword>